<protein>
    <submittedName>
        <fullName evidence="2">Uncharacterized protein</fullName>
    </submittedName>
</protein>
<feature type="non-terminal residue" evidence="2">
    <location>
        <position position="1"/>
    </location>
</feature>
<feature type="region of interest" description="Disordered" evidence="1">
    <location>
        <begin position="1"/>
        <end position="22"/>
    </location>
</feature>
<evidence type="ECO:0000313" key="3">
    <source>
        <dbReference type="Proteomes" id="UP001233999"/>
    </source>
</evidence>
<sequence>MPSPSTSTQISEDTMGGSCNPLEMYFDDDNVQKSSSATQTLLDDYCEVIEEVEPSNTPAQSSTPGSSRRKRKLPDHVEEILIMARELHEKKMSCVKELHDKNMES</sequence>
<feature type="region of interest" description="Disordered" evidence="1">
    <location>
        <begin position="51"/>
        <end position="74"/>
    </location>
</feature>
<accession>A0AAD8EGL4</accession>
<feature type="compositionally biased region" description="Polar residues" evidence="1">
    <location>
        <begin position="54"/>
        <end position="66"/>
    </location>
</feature>
<keyword evidence="3" id="KW-1185">Reference proteome</keyword>
<dbReference type="Proteomes" id="UP001233999">
    <property type="component" value="Unassembled WGS sequence"/>
</dbReference>
<feature type="compositionally biased region" description="Polar residues" evidence="1">
    <location>
        <begin position="1"/>
        <end position="12"/>
    </location>
</feature>
<reference evidence="2" key="2">
    <citation type="submission" date="2023-05" db="EMBL/GenBank/DDBJ databases">
        <authorList>
            <person name="Fouks B."/>
        </authorList>
    </citation>
    <scope>NUCLEOTIDE SEQUENCE</scope>
    <source>
        <strain evidence="2">Stay&amp;Tobe</strain>
        <tissue evidence="2">Testes</tissue>
    </source>
</reference>
<dbReference type="AlphaFoldDB" id="A0AAD8EGL4"/>
<reference evidence="2" key="1">
    <citation type="journal article" date="2023" name="IScience">
        <title>Live-bearing cockroach genome reveals convergent evolutionary mechanisms linked to viviparity in insects and beyond.</title>
        <authorList>
            <person name="Fouks B."/>
            <person name="Harrison M.C."/>
            <person name="Mikhailova A.A."/>
            <person name="Marchal E."/>
            <person name="English S."/>
            <person name="Carruthers M."/>
            <person name="Jennings E.C."/>
            <person name="Chiamaka E.L."/>
            <person name="Frigard R.A."/>
            <person name="Pippel M."/>
            <person name="Attardo G.M."/>
            <person name="Benoit J.B."/>
            <person name="Bornberg-Bauer E."/>
            <person name="Tobe S.S."/>
        </authorList>
    </citation>
    <scope>NUCLEOTIDE SEQUENCE</scope>
    <source>
        <strain evidence="2">Stay&amp;Tobe</strain>
    </source>
</reference>
<comment type="caution">
    <text evidence="2">The sequence shown here is derived from an EMBL/GenBank/DDBJ whole genome shotgun (WGS) entry which is preliminary data.</text>
</comment>
<evidence type="ECO:0000313" key="2">
    <source>
        <dbReference type="EMBL" id="KAJ9589825.1"/>
    </source>
</evidence>
<name>A0AAD8EGL4_DIPPU</name>
<organism evidence="2 3">
    <name type="scientific">Diploptera punctata</name>
    <name type="common">Pacific beetle cockroach</name>
    <dbReference type="NCBI Taxonomy" id="6984"/>
    <lineage>
        <taxon>Eukaryota</taxon>
        <taxon>Metazoa</taxon>
        <taxon>Ecdysozoa</taxon>
        <taxon>Arthropoda</taxon>
        <taxon>Hexapoda</taxon>
        <taxon>Insecta</taxon>
        <taxon>Pterygota</taxon>
        <taxon>Neoptera</taxon>
        <taxon>Polyneoptera</taxon>
        <taxon>Dictyoptera</taxon>
        <taxon>Blattodea</taxon>
        <taxon>Blaberoidea</taxon>
        <taxon>Blaberidae</taxon>
        <taxon>Diplopterinae</taxon>
        <taxon>Diploptera</taxon>
    </lineage>
</organism>
<proteinExistence type="predicted"/>
<evidence type="ECO:0000256" key="1">
    <source>
        <dbReference type="SAM" id="MobiDB-lite"/>
    </source>
</evidence>
<gene>
    <name evidence="2" type="ORF">L9F63_027916</name>
</gene>
<dbReference type="EMBL" id="JASPKZ010004665">
    <property type="protein sequence ID" value="KAJ9589825.1"/>
    <property type="molecule type" value="Genomic_DNA"/>
</dbReference>